<dbReference type="EMBL" id="LPUR01000001">
    <property type="protein sequence ID" value="KXH85856.1"/>
    <property type="molecule type" value="Genomic_DNA"/>
</dbReference>
<proteinExistence type="predicted"/>
<evidence type="ECO:0000259" key="1">
    <source>
        <dbReference type="Pfam" id="PF13460"/>
    </source>
</evidence>
<protein>
    <submittedName>
        <fullName evidence="2">NAD-dependent dehydratase</fullName>
    </submittedName>
</protein>
<name>A0A135WLR4_9FLAO</name>
<dbReference type="InterPro" id="IPR036291">
    <property type="entry name" value="NAD(P)-bd_dom_sf"/>
</dbReference>
<dbReference type="PANTHER" id="PTHR43162:SF1">
    <property type="entry name" value="PRESTALK A DIFFERENTIATION PROTEIN A"/>
    <property type="match status" value="1"/>
</dbReference>
<gene>
    <name evidence="2" type="ORF">AU378_08985</name>
</gene>
<dbReference type="Proteomes" id="UP000070513">
    <property type="component" value="Unassembled WGS sequence"/>
</dbReference>
<accession>A0A135WLR4</accession>
<dbReference type="SUPFAM" id="SSF51735">
    <property type="entry name" value="NAD(P)-binding Rossmann-fold domains"/>
    <property type="match status" value="1"/>
</dbReference>
<sequence>MKIIVTGSLGNTGKPLTQQLIAEGHDITVISNSESRKSEINSLGATAAIGSITDIDFLVKTFEGADAVFVMTPPIMGESNIVENTVNAGKNYAEALEKTKIKRVVMLSSVGADSPIENGPIKGLHHIEKLYSRLENTSVTFLRAGYFYTNFFNDIPLIKNAGILGGNYPENVNIPVTHPADIAKAAAEELVKTTSGKNIRYVVSDSRPPSDFAKVLGSAVGNSELPWVEFTDEQSLDGMLQAGLPKEMAELYVEMGRGMKTGIVQKDFIEHGAVVDGVIKLEEFAKEFAGRFNS</sequence>
<dbReference type="OrthoDB" id="2149806at2"/>
<feature type="domain" description="NAD(P)-binding" evidence="1">
    <location>
        <begin position="7"/>
        <end position="118"/>
    </location>
</feature>
<reference evidence="2 3" key="2">
    <citation type="journal article" date="2016" name="Genome Announc.">
        <title>Draft Genome Sequence of a Biocontrol Rhizobacterium, Chryseobacterium kwangjuense Strain KJ1R5, Isolated from Pepper (Capsicum annuum).</title>
        <authorList>
            <person name="Jeong J.J."/>
            <person name="Park H."/>
            <person name="Park B.H."/>
            <person name="Mannaa M."/>
            <person name="Sang M.K."/>
            <person name="Choi I.G."/>
            <person name="Kim K.D."/>
        </authorList>
    </citation>
    <scope>NUCLEOTIDE SEQUENCE [LARGE SCALE GENOMIC DNA]</scope>
    <source>
        <strain evidence="2 3">KJ1R5</strain>
    </source>
</reference>
<dbReference type="InterPro" id="IPR051604">
    <property type="entry name" value="Ergot_Alk_Oxidoreductase"/>
</dbReference>
<dbReference type="InterPro" id="IPR016040">
    <property type="entry name" value="NAD(P)-bd_dom"/>
</dbReference>
<reference evidence="3" key="1">
    <citation type="submission" date="2015-12" db="EMBL/GenBank/DDBJ databases">
        <title>Genome sequence of a biocontrol rhizobacterium Chryseobacterium kwangjuense strain KJ1R5 isolated from pepper (Capsicum annuum L.).</title>
        <authorList>
            <person name="Jeong J.-J."/>
            <person name="Park H."/>
            <person name="Mannaa M."/>
            <person name="Sang M.K."/>
            <person name="Choi I.-G."/>
            <person name="Kim K.D."/>
        </authorList>
    </citation>
    <scope>NUCLEOTIDE SEQUENCE [LARGE SCALE GENOMIC DNA]</scope>
    <source>
        <strain evidence="3">KJ1R5</strain>
    </source>
</reference>
<dbReference type="AlphaFoldDB" id="A0A135WLR4"/>
<comment type="caution">
    <text evidence="2">The sequence shown here is derived from an EMBL/GenBank/DDBJ whole genome shotgun (WGS) entry which is preliminary data.</text>
</comment>
<organism evidence="2 3">
    <name type="scientific">Chryseobacterium kwangjuense</name>
    <dbReference type="NCBI Taxonomy" id="267125"/>
    <lineage>
        <taxon>Bacteria</taxon>
        <taxon>Pseudomonadati</taxon>
        <taxon>Bacteroidota</taxon>
        <taxon>Flavobacteriia</taxon>
        <taxon>Flavobacteriales</taxon>
        <taxon>Weeksellaceae</taxon>
        <taxon>Chryseobacterium group</taxon>
        <taxon>Chryseobacterium</taxon>
    </lineage>
</organism>
<dbReference type="Gene3D" id="3.40.50.720">
    <property type="entry name" value="NAD(P)-binding Rossmann-like Domain"/>
    <property type="match status" value="1"/>
</dbReference>
<dbReference type="RefSeq" id="WP_062650112.1">
    <property type="nucleotide sequence ID" value="NZ_LPUR01000001.1"/>
</dbReference>
<dbReference type="PANTHER" id="PTHR43162">
    <property type="match status" value="1"/>
</dbReference>
<dbReference type="Pfam" id="PF13460">
    <property type="entry name" value="NAD_binding_10"/>
    <property type="match status" value="1"/>
</dbReference>
<dbReference type="Gene3D" id="3.90.25.10">
    <property type="entry name" value="UDP-galactose 4-epimerase, domain 1"/>
    <property type="match status" value="1"/>
</dbReference>
<evidence type="ECO:0000313" key="3">
    <source>
        <dbReference type="Proteomes" id="UP000070513"/>
    </source>
</evidence>
<evidence type="ECO:0000313" key="2">
    <source>
        <dbReference type="EMBL" id="KXH85856.1"/>
    </source>
</evidence>